<evidence type="ECO:0000313" key="1">
    <source>
        <dbReference type="EMBL" id="SBV98346.1"/>
    </source>
</evidence>
<reference evidence="1" key="1">
    <citation type="submission" date="2016-04" db="EMBL/GenBank/DDBJ databases">
        <authorList>
            <person name="Evans L.H."/>
            <person name="Alamgir A."/>
            <person name="Owens N."/>
            <person name="Weber N.D."/>
            <person name="Virtaneva K."/>
            <person name="Barbian K."/>
            <person name="Babar A."/>
            <person name="Rosenke K."/>
        </authorList>
    </citation>
    <scope>NUCLEOTIDE SEQUENCE</scope>
    <source>
        <strain evidence="1">86-1</strain>
    </source>
</reference>
<name>A0A212JFX6_9BACT</name>
<accession>A0A212JFX6</accession>
<dbReference type="AlphaFoldDB" id="A0A212JFX6"/>
<organism evidence="1">
    <name type="scientific">uncultured Dysgonomonas sp</name>
    <dbReference type="NCBI Taxonomy" id="206096"/>
    <lineage>
        <taxon>Bacteria</taxon>
        <taxon>Pseudomonadati</taxon>
        <taxon>Bacteroidota</taxon>
        <taxon>Bacteroidia</taxon>
        <taxon>Bacteroidales</taxon>
        <taxon>Dysgonomonadaceae</taxon>
        <taxon>Dysgonomonas</taxon>
        <taxon>environmental samples</taxon>
    </lineage>
</organism>
<dbReference type="EMBL" id="FLUM01000001">
    <property type="protein sequence ID" value="SBV98346.1"/>
    <property type="molecule type" value="Genomic_DNA"/>
</dbReference>
<gene>
    <name evidence="1" type="ORF">KL86DYS1_12148</name>
</gene>
<dbReference type="RefSeq" id="WP_296940745.1">
    <property type="nucleotide sequence ID" value="NZ_LT599032.1"/>
</dbReference>
<sequence>MNYNSATLEKVRAFGVLGYPPHEIIHLVEPENEEQFLKDIQDPAHEISKAYQKGKTTGQYTMDKALFDAAKANGTDANEKLNLRQQKKRVETAIYERFNV</sequence>
<protein>
    <submittedName>
        <fullName evidence="1">Uncharacterized protein</fullName>
    </submittedName>
</protein>
<proteinExistence type="predicted"/>